<organism evidence="1">
    <name type="scientific">Citrobacter freundii</name>
    <dbReference type="NCBI Taxonomy" id="546"/>
    <lineage>
        <taxon>Bacteria</taxon>
        <taxon>Pseudomonadati</taxon>
        <taxon>Pseudomonadota</taxon>
        <taxon>Gammaproteobacteria</taxon>
        <taxon>Enterobacterales</taxon>
        <taxon>Enterobacteriaceae</taxon>
        <taxon>Citrobacter</taxon>
        <taxon>Citrobacter freundii complex</taxon>
    </lineage>
</organism>
<sequence length="375" mass="41892">MSARQISHKDVVDSAFYAAPVSRRVSTPCLHYSPTAVNARDMAGPSPPSPGRSKFFMFFNVLPVVLSLRFRSITVQTVSAFYLRCGLRFRPCISRGSSGCRIGTAKQSPRRDKEKTMTTAYRFMHRHTRNTLVARGWPATMDIDTSLNYSRGEGVAFYGQLGASDLLRLLPEIALRGLMPDSALNELLPLVSGSDLIVRLYRNSLGHRKAHAGTISLEYDNCPAGMSVKQILCLLKALRDEINHVCSCVAAAGYRLTEALRPAADPLVFTRRTRNFTLSVIEVEAGSDDTEWDNDTLDARLKAVLDGQETFRRLQIRLECHGRVVGVTDVPFALRHPDSPSRVWFERRWLRDAVSEARVEIDAMMRSFSGIRIAA</sequence>
<reference evidence="1" key="1">
    <citation type="submission" date="2018-11" db="EMBL/GenBank/DDBJ databases">
        <title>Complete sequence of plasmid pHNTS45-1.</title>
        <authorList>
            <person name="Liu J.H."/>
            <person name="Huang X.Y."/>
            <person name="Lv L.C."/>
        </authorList>
    </citation>
    <scope>NUCLEOTIDE SEQUENCE</scope>
    <source>
        <strain evidence="1">TS45CTX</strain>
        <plasmid evidence="1">pHNTS45-1</plasmid>
    </source>
</reference>
<dbReference type="AlphaFoldDB" id="A0A3S5I494"/>
<proteinExistence type="predicted"/>
<dbReference type="AntiFam" id="ANF00259">
    <property type="entry name" value="Protein of unknown function (DUF1472)"/>
</dbReference>
<evidence type="ECO:0000313" key="1">
    <source>
        <dbReference type="EMBL" id="AZZ88375.1"/>
    </source>
</evidence>
<dbReference type="EMBL" id="MK167988">
    <property type="protein sequence ID" value="AZZ88375.1"/>
    <property type="molecule type" value="Genomic_DNA"/>
</dbReference>
<name>A0A3S5I494_CITFR</name>
<protein>
    <submittedName>
        <fullName evidence="1">Uncharacterized protein</fullName>
    </submittedName>
</protein>
<accession>A0A3S5I494</accession>
<geneLocation type="plasmid" evidence="1">
    <name>pHNTS45-1</name>
</geneLocation>
<keyword evidence="1" id="KW-0614">Plasmid</keyword>